<evidence type="ECO:0000313" key="2">
    <source>
        <dbReference type="EMBL" id="VEL31474.1"/>
    </source>
</evidence>
<evidence type="ECO:0000256" key="1">
    <source>
        <dbReference type="SAM" id="Phobius"/>
    </source>
</evidence>
<evidence type="ECO:0000313" key="3">
    <source>
        <dbReference type="Proteomes" id="UP000784294"/>
    </source>
</evidence>
<dbReference type="AlphaFoldDB" id="A0A448X9B5"/>
<accession>A0A448X9B5</accession>
<proteinExistence type="predicted"/>
<comment type="caution">
    <text evidence="2">The sequence shown here is derived from an EMBL/GenBank/DDBJ whole genome shotgun (WGS) entry which is preliminary data.</text>
</comment>
<sequence length="109" mass="12284">MEVFCCKPLIIFFFPPWTICASHLPVASFRLDSECSLAADGLQIVQLQNSPETALIVAFSLFALICVVFIAIKCCKNKMVRVEANFRQLAAAVETRMRLNRQNSDEEQL</sequence>
<keyword evidence="1" id="KW-1133">Transmembrane helix</keyword>
<keyword evidence="1" id="KW-0472">Membrane</keyword>
<keyword evidence="1" id="KW-0812">Transmembrane</keyword>
<feature type="transmembrane region" description="Helical" evidence="1">
    <location>
        <begin position="54"/>
        <end position="72"/>
    </location>
</feature>
<protein>
    <submittedName>
        <fullName evidence="2">Uncharacterized protein</fullName>
    </submittedName>
</protein>
<organism evidence="2 3">
    <name type="scientific">Protopolystoma xenopodis</name>
    <dbReference type="NCBI Taxonomy" id="117903"/>
    <lineage>
        <taxon>Eukaryota</taxon>
        <taxon>Metazoa</taxon>
        <taxon>Spiralia</taxon>
        <taxon>Lophotrochozoa</taxon>
        <taxon>Platyhelminthes</taxon>
        <taxon>Monogenea</taxon>
        <taxon>Polyopisthocotylea</taxon>
        <taxon>Polystomatidea</taxon>
        <taxon>Polystomatidae</taxon>
        <taxon>Protopolystoma</taxon>
    </lineage>
</organism>
<gene>
    <name evidence="2" type="ORF">PXEA_LOCUS24914</name>
</gene>
<dbReference type="EMBL" id="CAAALY010122767">
    <property type="protein sequence ID" value="VEL31474.1"/>
    <property type="molecule type" value="Genomic_DNA"/>
</dbReference>
<keyword evidence="3" id="KW-1185">Reference proteome</keyword>
<reference evidence="2" key="1">
    <citation type="submission" date="2018-11" db="EMBL/GenBank/DDBJ databases">
        <authorList>
            <consortium name="Pathogen Informatics"/>
        </authorList>
    </citation>
    <scope>NUCLEOTIDE SEQUENCE</scope>
</reference>
<dbReference type="Proteomes" id="UP000784294">
    <property type="component" value="Unassembled WGS sequence"/>
</dbReference>
<name>A0A448X9B5_9PLAT</name>